<reference evidence="1" key="1">
    <citation type="journal article" date="2021" name="Front. Microbiol.">
        <title>Comprehensive Comparative Genomics and Phenotyping of Methylobacterium Species.</title>
        <authorList>
            <person name="Alessa O."/>
            <person name="Ogura Y."/>
            <person name="Fujitani Y."/>
            <person name="Takami H."/>
            <person name="Hayashi T."/>
            <person name="Sahin N."/>
            <person name="Tani A."/>
        </authorList>
    </citation>
    <scope>NUCLEOTIDE SEQUENCE</scope>
    <source>
        <strain evidence="1">LMG 23639</strain>
    </source>
</reference>
<proteinExistence type="predicted"/>
<protein>
    <submittedName>
        <fullName evidence="1">Uncharacterized protein</fullName>
    </submittedName>
</protein>
<sequence length="130" mass="13754">MAHSTQAFRGGTATLNDRSLLALVALLRRLEEREPDARLSAIVAAWYRAAEVSGPGTIDLTLDTLLTDDAAADFLAERLRRVAQEAGDVVPGAELNGAALPTGIVFSDFPADALREGIDALLALIARDGR</sequence>
<evidence type="ECO:0000313" key="2">
    <source>
        <dbReference type="Proteomes" id="UP001055102"/>
    </source>
</evidence>
<dbReference type="RefSeq" id="WP_238275407.1">
    <property type="nucleotide sequence ID" value="NZ_BPQR01000031.1"/>
</dbReference>
<name>A0ABQ4SXK6_9HYPH</name>
<comment type="caution">
    <text evidence="1">The sequence shown here is derived from an EMBL/GenBank/DDBJ whole genome shotgun (WGS) entry which is preliminary data.</text>
</comment>
<reference evidence="1" key="2">
    <citation type="submission" date="2021-08" db="EMBL/GenBank/DDBJ databases">
        <authorList>
            <person name="Tani A."/>
            <person name="Ola A."/>
            <person name="Ogura Y."/>
            <person name="Katsura K."/>
            <person name="Hayashi T."/>
        </authorList>
    </citation>
    <scope>NUCLEOTIDE SEQUENCE</scope>
    <source>
        <strain evidence="1">LMG 23639</strain>
    </source>
</reference>
<dbReference type="Proteomes" id="UP001055102">
    <property type="component" value="Unassembled WGS sequence"/>
</dbReference>
<accession>A0ABQ4SXK6</accession>
<dbReference type="EMBL" id="BPQR01000031">
    <property type="protein sequence ID" value="GJE06623.1"/>
    <property type="molecule type" value="Genomic_DNA"/>
</dbReference>
<evidence type="ECO:0000313" key="1">
    <source>
        <dbReference type="EMBL" id="GJE06623.1"/>
    </source>
</evidence>
<gene>
    <name evidence="1" type="ORF">AOPFMNJM_1945</name>
</gene>
<keyword evidence="2" id="KW-1185">Reference proteome</keyword>
<organism evidence="1 2">
    <name type="scientific">Methylobacterium jeotgali</name>
    <dbReference type="NCBI Taxonomy" id="381630"/>
    <lineage>
        <taxon>Bacteria</taxon>
        <taxon>Pseudomonadati</taxon>
        <taxon>Pseudomonadota</taxon>
        <taxon>Alphaproteobacteria</taxon>
        <taxon>Hyphomicrobiales</taxon>
        <taxon>Methylobacteriaceae</taxon>
        <taxon>Methylobacterium</taxon>
    </lineage>
</organism>